<feature type="compositionally biased region" description="Pro residues" evidence="1">
    <location>
        <begin position="113"/>
        <end position="128"/>
    </location>
</feature>
<dbReference type="InterPro" id="IPR015797">
    <property type="entry name" value="NUDIX_hydrolase-like_dom_sf"/>
</dbReference>
<evidence type="ECO:0000313" key="3">
    <source>
        <dbReference type="Proteomes" id="UP001195724"/>
    </source>
</evidence>
<name>A0ABS2SG40_9PSEU</name>
<dbReference type="Proteomes" id="UP001195724">
    <property type="component" value="Unassembled WGS sequence"/>
</dbReference>
<dbReference type="SUPFAM" id="SSF55811">
    <property type="entry name" value="Nudix"/>
    <property type="match status" value="1"/>
</dbReference>
<organism evidence="2 3">
    <name type="scientific">Saccharothrix algeriensis</name>
    <dbReference type="NCBI Taxonomy" id="173560"/>
    <lineage>
        <taxon>Bacteria</taxon>
        <taxon>Bacillati</taxon>
        <taxon>Actinomycetota</taxon>
        <taxon>Actinomycetes</taxon>
        <taxon>Pseudonocardiales</taxon>
        <taxon>Pseudonocardiaceae</taxon>
        <taxon>Saccharothrix</taxon>
    </lineage>
</organism>
<keyword evidence="3" id="KW-1185">Reference proteome</keyword>
<dbReference type="EC" id="3.6.1.55" evidence="2"/>
<proteinExistence type="predicted"/>
<sequence>MGGQGVDMGGQGVESTPVSVDVLTLRFDARARAVLLAVAPRALDPFAGELALPGVLLGRGERLRDAALRAVTGKLGVPAGEVIATGQLATFDEPSRDPRGPTLSIALWATLTPAPPTGDPTPEGPTPDDPGRAGDDPARPEGDRVRPVDGLRWTALDAVPPLAFDHSRIVADCRPMLADRLWRDVAFTAGLLGPEFTTAHALDATESLTGDRPYPANLGRTMDRVPGLQRTTRHASALPKGGRPPLVWRWTGDRLPA</sequence>
<dbReference type="EMBL" id="JAFBCL010000001">
    <property type="protein sequence ID" value="MBM7815222.1"/>
    <property type="molecule type" value="Genomic_DNA"/>
</dbReference>
<accession>A0ABS2SG40</accession>
<dbReference type="CDD" id="cd18873">
    <property type="entry name" value="NUDIX_NadM_like"/>
    <property type="match status" value="1"/>
</dbReference>
<gene>
    <name evidence="2" type="ORF">JOE68_006087</name>
</gene>
<reference evidence="2 3" key="1">
    <citation type="submission" date="2021-01" db="EMBL/GenBank/DDBJ databases">
        <title>Sequencing the genomes of 1000 actinobacteria strains.</title>
        <authorList>
            <person name="Klenk H.-P."/>
        </authorList>
    </citation>
    <scope>NUCLEOTIDE SEQUENCE [LARGE SCALE GENOMIC DNA]</scope>
    <source>
        <strain evidence="2 3">DSM 44581</strain>
    </source>
</reference>
<feature type="region of interest" description="Disordered" evidence="1">
    <location>
        <begin position="111"/>
        <end position="148"/>
    </location>
</feature>
<dbReference type="GO" id="GO:0035539">
    <property type="term" value="F:8-oxo-7,8-dihydrodeoxyguanosine triphosphate pyrophosphatase activity"/>
    <property type="evidence" value="ECO:0007669"/>
    <property type="project" value="UniProtKB-EC"/>
</dbReference>
<keyword evidence="2" id="KW-0378">Hydrolase</keyword>
<dbReference type="Gene3D" id="3.90.79.10">
    <property type="entry name" value="Nucleoside Triphosphate Pyrophosphohydrolase"/>
    <property type="match status" value="1"/>
</dbReference>
<protein>
    <submittedName>
        <fullName evidence="2">8-oxo-dGTP diphosphatase</fullName>
        <ecNumber evidence="2">3.6.1.55</ecNumber>
    </submittedName>
</protein>
<evidence type="ECO:0000313" key="2">
    <source>
        <dbReference type="EMBL" id="MBM7815222.1"/>
    </source>
</evidence>
<dbReference type="RefSeq" id="WP_239562402.1">
    <property type="nucleotide sequence ID" value="NZ_JAFBCL010000001.1"/>
</dbReference>
<comment type="caution">
    <text evidence="2">The sequence shown here is derived from an EMBL/GenBank/DDBJ whole genome shotgun (WGS) entry which is preliminary data.</text>
</comment>
<feature type="compositionally biased region" description="Basic and acidic residues" evidence="1">
    <location>
        <begin position="129"/>
        <end position="148"/>
    </location>
</feature>
<evidence type="ECO:0000256" key="1">
    <source>
        <dbReference type="SAM" id="MobiDB-lite"/>
    </source>
</evidence>